<evidence type="ECO:0000256" key="8">
    <source>
        <dbReference type="RuleBase" id="RU003942"/>
    </source>
</evidence>
<comment type="similarity">
    <text evidence="7 8">Belongs to the drug/metabolite transporter (DMT) superfamily. Small multidrug resistance (SMR) (TC 2.A.7.1) family.</text>
</comment>
<evidence type="ECO:0000313" key="11">
    <source>
        <dbReference type="Proteomes" id="UP000629025"/>
    </source>
</evidence>
<comment type="caution">
    <text evidence="10">The sequence shown here is derived from an EMBL/GenBank/DDBJ whole genome shotgun (WGS) entry which is preliminary data.</text>
</comment>
<protein>
    <submittedName>
        <fullName evidence="10">QacE family quaternary ammonium compound efflux SMR transporter</fullName>
    </submittedName>
</protein>
<evidence type="ECO:0000256" key="3">
    <source>
        <dbReference type="ARBA" id="ARBA00022475"/>
    </source>
</evidence>
<name>A0ABQ1KY29_9GAMM</name>
<feature type="transmembrane region" description="Helical" evidence="9">
    <location>
        <begin position="89"/>
        <end position="108"/>
    </location>
</feature>
<keyword evidence="3" id="KW-1003">Cell membrane</keyword>
<dbReference type="PANTHER" id="PTHR30561:SF1">
    <property type="entry name" value="MULTIDRUG TRANSPORTER EMRE"/>
    <property type="match status" value="1"/>
</dbReference>
<proteinExistence type="inferred from homology"/>
<gene>
    <name evidence="10" type="ORF">GCM10011352_41380</name>
</gene>
<evidence type="ECO:0000256" key="6">
    <source>
        <dbReference type="ARBA" id="ARBA00023136"/>
    </source>
</evidence>
<feature type="transmembrane region" description="Helical" evidence="9">
    <location>
        <begin position="31"/>
        <end position="55"/>
    </location>
</feature>
<dbReference type="InterPro" id="IPR045324">
    <property type="entry name" value="Small_multidrug_res"/>
</dbReference>
<evidence type="ECO:0000313" key="10">
    <source>
        <dbReference type="EMBL" id="GGC10619.1"/>
    </source>
</evidence>
<evidence type="ECO:0000256" key="4">
    <source>
        <dbReference type="ARBA" id="ARBA00022692"/>
    </source>
</evidence>
<keyword evidence="5 9" id="KW-1133">Transmembrane helix</keyword>
<keyword evidence="4 8" id="KW-0812">Transmembrane</keyword>
<evidence type="ECO:0000256" key="1">
    <source>
        <dbReference type="ARBA" id="ARBA00004651"/>
    </source>
</evidence>
<keyword evidence="2" id="KW-0813">Transport</keyword>
<dbReference type="SUPFAM" id="SSF103481">
    <property type="entry name" value="Multidrug resistance efflux transporter EmrE"/>
    <property type="match status" value="1"/>
</dbReference>
<keyword evidence="11" id="KW-1185">Reference proteome</keyword>
<reference evidence="11" key="1">
    <citation type="journal article" date="2019" name="Int. J. Syst. Evol. Microbiol.">
        <title>The Global Catalogue of Microorganisms (GCM) 10K type strain sequencing project: providing services to taxonomists for standard genome sequencing and annotation.</title>
        <authorList>
            <consortium name="The Broad Institute Genomics Platform"/>
            <consortium name="The Broad Institute Genome Sequencing Center for Infectious Disease"/>
            <person name="Wu L."/>
            <person name="Ma J."/>
        </authorList>
    </citation>
    <scope>NUCLEOTIDE SEQUENCE [LARGE SCALE GENOMIC DNA]</scope>
    <source>
        <strain evidence="11">CGMCC 1.15341</strain>
    </source>
</reference>
<sequence>MTPLISTYAILALAILLEVVGTTYLQKSEQFTQLVPTLIMAGCYIGAFYFLSLVLKQIPLGLAYAIWSGLGIVLIAAAGYVLFRQTLDLAAMIGIGFIIVGVMIVNLFSTSITH</sequence>
<dbReference type="EMBL" id="BMIJ01000010">
    <property type="protein sequence ID" value="GGC10619.1"/>
    <property type="molecule type" value="Genomic_DNA"/>
</dbReference>
<feature type="transmembrane region" description="Helical" evidence="9">
    <location>
        <begin position="62"/>
        <end position="83"/>
    </location>
</feature>
<dbReference type="Gene3D" id="1.10.3730.20">
    <property type="match status" value="1"/>
</dbReference>
<comment type="subcellular location">
    <subcellularLocation>
        <location evidence="1 8">Cell membrane</location>
        <topology evidence="1 8">Multi-pass membrane protein</topology>
    </subcellularLocation>
</comment>
<dbReference type="InterPro" id="IPR037185">
    <property type="entry name" value="EmrE-like"/>
</dbReference>
<dbReference type="PANTHER" id="PTHR30561">
    <property type="entry name" value="SMR FAMILY PROTON-DEPENDENT DRUG EFFLUX TRANSPORTER SUGE"/>
    <property type="match status" value="1"/>
</dbReference>
<accession>A0ABQ1KY29</accession>
<keyword evidence="6 9" id="KW-0472">Membrane</keyword>
<dbReference type="Proteomes" id="UP000629025">
    <property type="component" value="Unassembled WGS sequence"/>
</dbReference>
<evidence type="ECO:0000256" key="7">
    <source>
        <dbReference type="ARBA" id="ARBA00038032"/>
    </source>
</evidence>
<evidence type="ECO:0000256" key="5">
    <source>
        <dbReference type="ARBA" id="ARBA00022989"/>
    </source>
</evidence>
<evidence type="ECO:0000256" key="2">
    <source>
        <dbReference type="ARBA" id="ARBA00022448"/>
    </source>
</evidence>
<dbReference type="Pfam" id="PF00893">
    <property type="entry name" value="Multi_Drug_Res"/>
    <property type="match status" value="1"/>
</dbReference>
<dbReference type="InterPro" id="IPR000390">
    <property type="entry name" value="Small_drug/metabolite_transptr"/>
</dbReference>
<evidence type="ECO:0000256" key="9">
    <source>
        <dbReference type="SAM" id="Phobius"/>
    </source>
</evidence>
<organism evidence="10 11">
    <name type="scientific">Marinobacterium zhoushanense</name>
    <dbReference type="NCBI Taxonomy" id="1679163"/>
    <lineage>
        <taxon>Bacteria</taxon>
        <taxon>Pseudomonadati</taxon>
        <taxon>Pseudomonadota</taxon>
        <taxon>Gammaproteobacteria</taxon>
        <taxon>Oceanospirillales</taxon>
        <taxon>Oceanospirillaceae</taxon>
        <taxon>Marinobacterium</taxon>
    </lineage>
</organism>